<dbReference type="Proteomes" id="UP000289738">
    <property type="component" value="Chromosome B03"/>
</dbReference>
<proteinExistence type="predicted"/>
<organism evidence="1 2">
    <name type="scientific">Arachis hypogaea</name>
    <name type="common">Peanut</name>
    <dbReference type="NCBI Taxonomy" id="3818"/>
    <lineage>
        <taxon>Eukaryota</taxon>
        <taxon>Viridiplantae</taxon>
        <taxon>Streptophyta</taxon>
        <taxon>Embryophyta</taxon>
        <taxon>Tracheophyta</taxon>
        <taxon>Spermatophyta</taxon>
        <taxon>Magnoliopsida</taxon>
        <taxon>eudicotyledons</taxon>
        <taxon>Gunneridae</taxon>
        <taxon>Pentapetalae</taxon>
        <taxon>rosids</taxon>
        <taxon>fabids</taxon>
        <taxon>Fabales</taxon>
        <taxon>Fabaceae</taxon>
        <taxon>Papilionoideae</taxon>
        <taxon>50 kb inversion clade</taxon>
        <taxon>dalbergioids sensu lato</taxon>
        <taxon>Dalbergieae</taxon>
        <taxon>Pterocarpus clade</taxon>
        <taxon>Arachis</taxon>
    </lineage>
</organism>
<sequence length="117" mass="13238">MTSEGSCERLQRALLECHRRIPAGPSRDSACRHLNHALANCLVFLSCPHESEAVRTLCSSAGTALKRSQCQQAQLSLSLCLSSHQQYWLEGFIEEKVYHWRGRCRKADGSYQTDKRS</sequence>
<accession>A0A445A3R5</accession>
<gene>
    <name evidence="1" type="ORF">Ahy_B03g066243</name>
</gene>
<name>A0A445A3R5_ARAHY</name>
<dbReference type="EMBL" id="SDMP01000013">
    <property type="protein sequence ID" value="RYR21005.1"/>
    <property type="molecule type" value="Genomic_DNA"/>
</dbReference>
<keyword evidence="2" id="KW-1185">Reference proteome</keyword>
<dbReference type="AlphaFoldDB" id="A0A445A3R5"/>
<evidence type="ECO:0000313" key="2">
    <source>
        <dbReference type="Proteomes" id="UP000289738"/>
    </source>
</evidence>
<reference evidence="1 2" key="1">
    <citation type="submission" date="2019-01" db="EMBL/GenBank/DDBJ databases">
        <title>Sequencing of cultivated peanut Arachis hypogaea provides insights into genome evolution and oil improvement.</title>
        <authorList>
            <person name="Chen X."/>
        </authorList>
    </citation>
    <scope>NUCLEOTIDE SEQUENCE [LARGE SCALE GENOMIC DNA]</scope>
    <source>
        <strain evidence="2">cv. Fuhuasheng</strain>
        <tissue evidence="1">Leaves</tissue>
    </source>
</reference>
<comment type="caution">
    <text evidence="1">The sequence shown here is derived from an EMBL/GenBank/DDBJ whole genome shotgun (WGS) entry which is preliminary data.</text>
</comment>
<protein>
    <submittedName>
        <fullName evidence="1">Uncharacterized protein</fullName>
    </submittedName>
</protein>
<dbReference type="STRING" id="3818.A0A445A3R5"/>
<evidence type="ECO:0000313" key="1">
    <source>
        <dbReference type="EMBL" id="RYR21005.1"/>
    </source>
</evidence>